<gene>
    <name evidence="2" type="ORF">EIP75_01645</name>
</gene>
<reference evidence="2 3" key="1">
    <citation type="submission" date="2018-12" db="EMBL/GenBank/DDBJ databases">
        <title>The whole draft genome of Aquabacterium sp. SJQ9.</title>
        <authorList>
            <person name="Sun L."/>
            <person name="Gao X."/>
            <person name="Chen W."/>
            <person name="Huang K."/>
        </authorList>
    </citation>
    <scope>NUCLEOTIDE SEQUENCE [LARGE SCALE GENOMIC DNA]</scope>
    <source>
        <strain evidence="2 3">SJQ9</strain>
    </source>
</reference>
<dbReference type="EMBL" id="RSED01000001">
    <property type="protein sequence ID" value="RRS06315.1"/>
    <property type="molecule type" value="Genomic_DNA"/>
</dbReference>
<dbReference type="Proteomes" id="UP000269265">
    <property type="component" value="Unassembled WGS sequence"/>
</dbReference>
<evidence type="ECO:0000313" key="2">
    <source>
        <dbReference type="EMBL" id="RRS06315.1"/>
    </source>
</evidence>
<proteinExistence type="predicted"/>
<sequence>MSAAPTWSLKAPATPDDDASLMPYLFYTLLLALWITLLAVFYGVMSDTVNRAEQRHRDTVDRTLALSRCEWKIGGEARAACRAQFASPMQAELPNLSSDVEPSLNLAYR</sequence>
<protein>
    <submittedName>
        <fullName evidence="2">Uncharacterized protein</fullName>
    </submittedName>
</protein>
<keyword evidence="1" id="KW-0812">Transmembrane</keyword>
<keyword evidence="1" id="KW-1133">Transmembrane helix</keyword>
<organism evidence="2 3">
    <name type="scientific">Aquabacterium soli</name>
    <dbReference type="NCBI Taxonomy" id="2493092"/>
    <lineage>
        <taxon>Bacteria</taxon>
        <taxon>Pseudomonadati</taxon>
        <taxon>Pseudomonadota</taxon>
        <taxon>Betaproteobacteria</taxon>
        <taxon>Burkholderiales</taxon>
        <taxon>Aquabacterium</taxon>
    </lineage>
</organism>
<keyword evidence="1" id="KW-0472">Membrane</keyword>
<dbReference type="RefSeq" id="WP_125241458.1">
    <property type="nucleotide sequence ID" value="NZ_RSED01000001.1"/>
</dbReference>
<accession>A0A426VHE3</accession>
<feature type="transmembrane region" description="Helical" evidence="1">
    <location>
        <begin position="24"/>
        <end position="45"/>
    </location>
</feature>
<evidence type="ECO:0000256" key="1">
    <source>
        <dbReference type="SAM" id="Phobius"/>
    </source>
</evidence>
<keyword evidence="3" id="KW-1185">Reference proteome</keyword>
<evidence type="ECO:0000313" key="3">
    <source>
        <dbReference type="Proteomes" id="UP000269265"/>
    </source>
</evidence>
<comment type="caution">
    <text evidence="2">The sequence shown here is derived from an EMBL/GenBank/DDBJ whole genome shotgun (WGS) entry which is preliminary data.</text>
</comment>
<dbReference type="AlphaFoldDB" id="A0A426VHE3"/>
<name>A0A426VHE3_9BURK</name>